<dbReference type="RefSeq" id="YP_010782246.1">
    <property type="nucleotide sequence ID" value="NC_075039.1"/>
</dbReference>
<proteinExistence type="predicted"/>
<protein>
    <submittedName>
        <fullName evidence="2">F10-like kinase</fullName>
    </submittedName>
</protein>
<dbReference type="KEGG" id="vg:80519010"/>
<dbReference type="PROSITE" id="PS50011">
    <property type="entry name" value="PROTEIN_KINASE_DOM"/>
    <property type="match status" value="1"/>
</dbReference>
<evidence type="ECO:0000313" key="2">
    <source>
        <dbReference type="EMBL" id="QKU35579.1"/>
    </source>
</evidence>
<dbReference type="InterPro" id="IPR000719">
    <property type="entry name" value="Prot_kinase_dom"/>
</dbReference>
<sequence>MTIKIPNKTIGEIAAYYKGLFYANSELLTSEKNIIEMPVVDIKKIIKSMNIKLKYQNSSVHCHKFGGIYLSSKMFDVSVYVYNNKYNDQLKKTILEIQILQNMGNLITNGITPHIIMPVAAFNTKTEHFKNIPKECVNGNNNYAKFQQAYKHNQLEKFATVFITEFCDGGTLLQFINNTQFIPLRIWIILFFQIISTIQSINKHYPNLVCANIEPSKIKIQNVDPCSKNLRYRYDTAKHKYIIPNICMRLKIYDFSESYYTKKNNNYDVNFFLTSMEKTLEPNKAQVPIEIIEFIERNKYLSADEIISNDPLFEKYRFSIDN</sequence>
<dbReference type="EMBL" id="KY523104">
    <property type="protein sequence ID" value="QKU35579.1"/>
    <property type="molecule type" value="Genomic_DNA"/>
</dbReference>
<accession>A0A6N1NMA2</accession>
<evidence type="ECO:0000259" key="1">
    <source>
        <dbReference type="PROSITE" id="PS50011"/>
    </source>
</evidence>
<keyword evidence="2" id="KW-0418">Kinase</keyword>
<dbReference type="GO" id="GO:0004672">
    <property type="term" value="F:protein kinase activity"/>
    <property type="evidence" value="ECO:0007669"/>
    <property type="project" value="InterPro"/>
</dbReference>
<keyword evidence="2" id="KW-0808">Transferase</keyword>
<name>A0A6N1NMA2_9VIRU</name>
<reference evidence="2" key="1">
    <citation type="submission" date="2017-01" db="EMBL/GenBank/DDBJ databases">
        <authorList>
            <person name="Assis F.L."/>
            <person name="Abrahao J.S."/>
            <person name="Silva L."/>
            <person name="Khalil J.B."/>
            <person name="Rodrigues R."/>
            <person name="Silva L.S."/>
            <person name="Arantes T."/>
            <person name="Boratto P."/>
            <person name="Andrade M."/>
            <person name="Kroon E.G."/>
            <person name="Ribeiro B."/>
            <person name="Bergier I."/>
            <person name="Seligmann H."/>
            <person name="Ghigo E."/>
            <person name="Colson P."/>
            <person name="Levasseur A."/>
            <person name="Raoult D."/>
            <person name="Scola B.L."/>
        </authorList>
    </citation>
    <scope>NUCLEOTIDE SEQUENCE</scope>
    <source>
        <strain evidence="2">Soda lake</strain>
    </source>
</reference>
<dbReference type="GeneID" id="80519010"/>
<dbReference type="Gene3D" id="1.10.510.10">
    <property type="entry name" value="Transferase(Phosphotransferase) domain 1"/>
    <property type="match status" value="1"/>
</dbReference>
<dbReference type="InterPro" id="IPR011009">
    <property type="entry name" value="Kinase-like_dom_sf"/>
</dbReference>
<reference evidence="2" key="2">
    <citation type="journal article" date="2018" name="Nat. Commun.">
        <title>Tailed giant Tupanvirus possesses the most complete translational apparatus of the known virosphere.</title>
        <authorList>
            <person name="Abrahao J."/>
            <person name="Silva L."/>
            <person name="Silva L.S."/>
            <person name="Khalil J.Y.B."/>
            <person name="Rodrigues R."/>
            <person name="Arantes T."/>
            <person name="Assis F."/>
            <person name="Boratto P."/>
            <person name="Andrade M."/>
            <person name="Kroon E.G."/>
            <person name="Ribeiro B."/>
            <person name="Bergier I."/>
            <person name="Seligmann H."/>
            <person name="Ghigo E."/>
            <person name="Colson P."/>
            <person name="Levasseur A."/>
            <person name="Kroemer G."/>
            <person name="Raoult D."/>
            <person name="La Scola B."/>
        </authorList>
    </citation>
    <scope>NUCLEOTIDE SEQUENCE [LARGE SCALE GENOMIC DNA]</scope>
    <source>
        <strain evidence="2">Soda lake</strain>
    </source>
</reference>
<dbReference type="SUPFAM" id="SSF56112">
    <property type="entry name" value="Protein kinase-like (PK-like)"/>
    <property type="match status" value="1"/>
</dbReference>
<feature type="domain" description="Protein kinase" evidence="1">
    <location>
        <begin position="54"/>
        <end position="322"/>
    </location>
</feature>
<dbReference type="GO" id="GO:0005524">
    <property type="term" value="F:ATP binding"/>
    <property type="evidence" value="ECO:0007669"/>
    <property type="project" value="InterPro"/>
</dbReference>
<organism evidence="2">
    <name type="scientific">Tupanvirus soda lake</name>
    <dbReference type="NCBI Taxonomy" id="2126985"/>
    <lineage>
        <taxon>Viruses</taxon>
        <taxon>Varidnaviria</taxon>
        <taxon>Bamfordvirae</taxon>
        <taxon>Nucleocytoviricota</taxon>
        <taxon>Megaviricetes</taxon>
        <taxon>Imitervirales</taxon>
        <taxon>Mimiviridae</taxon>
        <taxon>Megamimivirinae</taxon>
        <taxon>Tupanvirus</taxon>
        <taxon>Tupanvirus salinum</taxon>
    </lineage>
</organism>